<keyword evidence="1" id="KW-1133">Transmembrane helix</keyword>
<dbReference type="Proteomes" id="UP000273611">
    <property type="component" value="Unassembled WGS sequence"/>
</dbReference>
<keyword evidence="1" id="KW-0812">Transmembrane</keyword>
<sequence>MKSLWLLAVNTIAGAALGSFLGLLIALSQSPVVAPTISVLVAAAVVYLTLNDALPIQRSTSISTELHLRTLGFCVGGIAALIVGLQIRSTNGLSENQLVADYRSLLEIGVLQDDARKLVSNSYTQLAGARSEAERLVGMSVLFSSDAQPANCDEMRPNRFADDTSLRAKYINEGSPWTKAVALYDITNRSDAPINIRTYLTTAYATICQN</sequence>
<name>A0A3S0Q3K8_9HYPH</name>
<comment type="caution">
    <text evidence="2">The sequence shown here is derived from an EMBL/GenBank/DDBJ whole genome shotgun (WGS) entry which is preliminary data.</text>
</comment>
<reference evidence="2 3" key="1">
    <citation type="journal article" date="2015" name="Int. J. Syst. Evol. Microbiol.">
        <title>Rhizobium anhuiense sp. nov., isolated from effective nodules of Vicia faba and Pisum sativum.</title>
        <authorList>
            <person name="Zhang Y.J."/>
            <person name="Zheng W.T."/>
            <person name="Everall I."/>
            <person name="Young J.P."/>
            <person name="Zhang X.X."/>
            <person name="Tian C.F."/>
            <person name="Sui X.H."/>
            <person name="Wang E.T."/>
            <person name="Chen W.X."/>
        </authorList>
    </citation>
    <scope>NUCLEOTIDE SEQUENCE [LARGE SCALE GENOMIC DNA]</scope>
    <source>
        <strain evidence="2 3">CCBAU 23252</strain>
    </source>
</reference>
<accession>A0A3S0Q3K8</accession>
<feature type="transmembrane region" description="Helical" evidence="1">
    <location>
        <begin position="7"/>
        <end position="27"/>
    </location>
</feature>
<dbReference type="AlphaFoldDB" id="A0A3S0Q3K8"/>
<feature type="transmembrane region" description="Helical" evidence="1">
    <location>
        <begin position="33"/>
        <end position="54"/>
    </location>
</feature>
<keyword evidence="1" id="KW-0472">Membrane</keyword>
<organism evidence="2 3">
    <name type="scientific">Rhizobium anhuiense</name>
    <dbReference type="NCBI Taxonomy" id="1184720"/>
    <lineage>
        <taxon>Bacteria</taxon>
        <taxon>Pseudomonadati</taxon>
        <taxon>Pseudomonadota</taxon>
        <taxon>Alphaproteobacteria</taxon>
        <taxon>Hyphomicrobiales</taxon>
        <taxon>Rhizobiaceae</taxon>
        <taxon>Rhizobium/Agrobacterium group</taxon>
        <taxon>Rhizobium</taxon>
    </lineage>
</organism>
<feature type="transmembrane region" description="Helical" evidence="1">
    <location>
        <begin position="66"/>
        <end position="87"/>
    </location>
</feature>
<dbReference type="EMBL" id="RIBW01000018">
    <property type="protein sequence ID" value="RUL97098.1"/>
    <property type="molecule type" value="Genomic_DNA"/>
</dbReference>
<evidence type="ECO:0000313" key="3">
    <source>
        <dbReference type="Proteomes" id="UP000273611"/>
    </source>
</evidence>
<evidence type="ECO:0000256" key="1">
    <source>
        <dbReference type="SAM" id="Phobius"/>
    </source>
</evidence>
<gene>
    <name evidence="2" type="ORF">EEQ99_28900</name>
</gene>
<proteinExistence type="predicted"/>
<evidence type="ECO:0000313" key="2">
    <source>
        <dbReference type="EMBL" id="RUL97098.1"/>
    </source>
</evidence>
<protein>
    <submittedName>
        <fullName evidence="2">Uncharacterized protein</fullName>
    </submittedName>
</protein>